<evidence type="ECO:0000313" key="2">
    <source>
        <dbReference type="EMBL" id="ADK68638.1"/>
    </source>
</evidence>
<accession>E1QWY5</accession>
<sequence>MATDGEIRVVYKNVDEVISKLRSLTESAESIAGTDYALAITTGSGGAALVGAGTAVNDFATRLSTLIARTADRVEQARAEYEGADFGEASRLASIGVGHSGGGSNVGGVSRSSCGGGPGW</sequence>
<gene>
    <name evidence="2" type="ordered locus">Olsu_1539</name>
</gene>
<dbReference type="RefSeq" id="WP_013252390.1">
    <property type="nucleotide sequence ID" value="NC_014363.1"/>
</dbReference>
<dbReference type="AlphaFoldDB" id="E1QWY5"/>
<dbReference type="EMBL" id="CP002106">
    <property type="protein sequence ID" value="ADK68638.1"/>
    <property type="molecule type" value="Genomic_DNA"/>
</dbReference>
<feature type="region of interest" description="Disordered" evidence="1">
    <location>
        <begin position="99"/>
        <end position="120"/>
    </location>
</feature>
<protein>
    <submittedName>
        <fullName evidence="2">Uncharacterized protein</fullName>
    </submittedName>
</protein>
<dbReference type="Proteomes" id="UP000000333">
    <property type="component" value="Chromosome"/>
</dbReference>
<dbReference type="STRING" id="633147.Olsu_1539"/>
<dbReference type="KEGG" id="ols:Olsu_1539"/>
<proteinExistence type="predicted"/>
<dbReference type="GeneID" id="78512924"/>
<dbReference type="PATRIC" id="fig|633147.7.peg.1236"/>
<keyword evidence="3" id="KW-1185">Reference proteome</keyword>
<organism evidence="2 3">
    <name type="scientific">Olsenella uli (strain ATCC 49627 / DSM 7084 / CCUG 31166 / CIP 109912 / JCM 12494 / LMG 11480 / NCIMB 702895 / VPI D76D-27C)</name>
    <name type="common">Lactobacillus uli</name>
    <dbReference type="NCBI Taxonomy" id="633147"/>
    <lineage>
        <taxon>Bacteria</taxon>
        <taxon>Bacillati</taxon>
        <taxon>Actinomycetota</taxon>
        <taxon>Coriobacteriia</taxon>
        <taxon>Coriobacteriales</taxon>
        <taxon>Atopobiaceae</taxon>
        <taxon>Olsenella</taxon>
    </lineage>
</organism>
<evidence type="ECO:0000313" key="3">
    <source>
        <dbReference type="Proteomes" id="UP000000333"/>
    </source>
</evidence>
<reference evidence="2 3" key="1">
    <citation type="journal article" date="2010" name="Stand. Genomic Sci.">
        <title>Complete genome sequence of Olsenella uli type strain (VPI D76D-27C).</title>
        <authorList>
            <person name="Goker M."/>
            <person name="Held B."/>
            <person name="Lucas S."/>
            <person name="Nolan M."/>
            <person name="Yasawong M."/>
            <person name="Glavina Del Rio T."/>
            <person name="Tice H."/>
            <person name="Cheng J.F."/>
            <person name="Bruce D."/>
            <person name="Detter J.C."/>
            <person name="Tapia R."/>
            <person name="Han C."/>
            <person name="Goodwin L."/>
            <person name="Pitluck S."/>
            <person name="Liolios K."/>
            <person name="Ivanova N."/>
            <person name="Mavromatis K."/>
            <person name="Mikhailova N."/>
            <person name="Pati A."/>
            <person name="Chen A."/>
            <person name="Palaniappan K."/>
            <person name="Land M."/>
            <person name="Hauser L."/>
            <person name="Chang Y.J."/>
            <person name="Jeffries C.D."/>
            <person name="Rohde M."/>
            <person name="Sikorski J."/>
            <person name="Pukall R."/>
            <person name="Woyke T."/>
            <person name="Bristow J."/>
            <person name="Eisen J.A."/>
            <person name="Markowitz V."/>
            <person name="Hugenholtz P."/>
            <person name="Kyrpides N.C."/>
            <person name="Klenk H.P."/>
            <person name="Lapidus A."/>
        </authorList>
    </citation>
    <scope>NUCLEOTIDE SEQUENCE [LARGE SCALE GENOMIC DNA]</scope>
    <source>
        <strain evidence="3">ATCC 49627 / DSM 7084 / CIP 109912 / JCM 12494 / NCIMB 702895 / VPI D76D-27C</strain>
    </source>
</reference>
<dbReference type="HOGENOM" id="CLU_2094358_0_0_11"/>
<name>E1QWY5_OLSUV</name>
<evidence type="ECO:0000256" key="1">
    <source>
        <dbReference type="SAM" id="MobiDB-lite"/>
    </source>
</evidence>